<feature type="transmembrane region" description="Helical" evidence="1">
    <location>
        <begin position="96"/>
        <end position="112"/>
    </location>
</feature>
<keyword evidence="1" id="KW-0812">Transmembrane</keyword>
<dbReference type="EMBL" id="JAQQWI010000016">
    <property type="protein sequence ID" value="KAK8008264.1"/>
    <property type="molecule type" value="Genomic_DNA"/>
</dbReference>
<evidence type="ECO:0000256" key="1">
    <source>
        <dbReference type="SAM" id="Phobius"/>
    </source>
</evidence>
<name>A0ABR1RCF6_9PEZI</name>
<feature type="transmembrane region" description="Helical" evidence="1">
    <location>
        <begin position="33"/>
        <end position="55"/>
    </location>
</feature>
<proteinExistence type="predicted"/>
<comment type="caution">
    <text evidence="2">The sequence shown here is derived from an EMBL/GenBank/DDBJ whole genome shotgun (WGS) entry which is preliminary data.</text>
</comment>
<dbReference type="Proteomes" id="UP001396898">
    <property type="component" value="Unassembled WGS sequence"/>
</dbReference>
<gene>
    <name evidence="2" type="ORF">PG991_010815</name>
</gene>
<keyword evidence="1" id="KW-1133">Transmembrane helix</keyword>
<feature type="transmembrane region" description="Helical" evidence="1">
    <location>
        <begin position="235"/>
        <end position="254"/>
    </location>
</feature>
<evidence type="ECO:0000313" key="3">
    <source>
        <dbReference type="Proteomes" id="UP001396898"/>
    </source>
</evidence>
<keyword evidence="1" id="KW-0472">Membrane</keyword>
<keyword evidence="3" id="KW-1185">Reference proteome</keyword>
<feature type="transmembrane region" description="Helical" evidence="1">
    <location>
        <begin position="209"/>
        <end position="226"/>
    </location>
</feature>
<reference evidence="2 3" key="1">
    <citation type="submission" date="2023-01" db="EMBL/GenBank/DDBJ databases">
        <title>Analysis of 21 Apiospora genomes using comparative genomics revels a genus with tremendous synthesis potential of carbohydrate active enzymes and secondary metabolites.</title>
        <authorList>
            <person name="Sorensen T."/>
        </authorList>
    </citation>
    <scope>NUCLEOTIDE SEQUENCE [LARGE SCALE GENOMIC DNA]</scope>
    <source>
        <strain evidence="2 3">CBS 20057</strain>
    </source>
</reference>
<organism evidence="2 3">
    <name type="scientific">Apiospora marii</name>
    <dbReference type="NCBI Taxonomy" id="335849"/>
    <lineage>
        <taxon>Eukaryota</taxon>
        <taxon>Fungi</taxon>
        <taxon>Dikarya</taxon>
        <taxon>Ascomycota</taxon>
        <taxon>Pezizomycotina</taxon>
        <taxon>Sordariomycetes</taxon>
        <taxon>Xylariomycetidae</taxon>
        <taxon>Amphisphaeriales</taxon>
        <taxon>Apiosporaceae</taxon>
        <taxon>Apiospora</taxon>
    </lineage>
</organism>
<protein>
    <submittedName>
        <fullName evidence="2">Uncharacterized protein</fullName>
    </submittedName>
</protein>
<accession>A0ABR1RCF6</accession>
<evidence type="ECO:0000313" key="2">
    <source>
        <dbReference type="EMBL" id="KAK8008264.1"/>
    </source>
</evidence>
<sequence>MLTALPHRGLLLDGTLLHLELGTSGRACSLRCLAGGLLILVVAVSLGFALDSAALRAALLLSKDRGFDEGGDGNSPHLGSPAAASRVRGLSARRRLLLLLVCCLLLILLILGREQCLSRALCVVNAAYVAATGAGTGAGTGAASAAASAATGFAAPVSGQNDGRSCHHLNLPETAPERRREQGGSGEWSKGNDLLGGGFAYANLLRNRLPVLHLEVVLLILFKVLLHNGHDQQPVVYVISGVVVFGLATLGALVGNVGDVNED</sequence>